<comment type="caution">
    <text evidence="2">The sequence shown here is derived from an EMBL/GenBank/DDBJ whole genome shotgun (WGS) entry which is preliminary data.</text>
</comment>
<dbReference type="Proteomes" id="UP000439522">
    <property type="component" value="Unassembled WGS sequence"/>
</dbReference>
<dbReference type="OrthoDB" id="7406667at2"/>
<feature type="compositionally biased region" description="Pro residues" evidence="1">
    <location>
        <begin position="154"/>
        <end position="165"/>
    </location>
</feature>
<feature type="region of interest" description="Disordered" evidence="1">
    <location>
        <begin position="148"/>
        <end position="169"/>
    </location>
</feature>
<dbReference type="RefSeq" id="WP_160611839.1">
    <property type="nucleotide sequence ID" value="NZ_WTZA01000002.1"/>
</dbReference>
<protein>
    <submittedName>
        <fullName evidence="2">Uncharacterized protein</fullName>
    </submittedName>
</protein>
<evidence type="ECO:0000256" key="1">
    <source>
        <dbReference type="SAM" id="MobiDB-lite"/>
    </source>
</evidence>
<proteinExistence type="predicted"/>
<organism evidence="2 3">
    <name type="scientific">Tsuneonella aeria</name>
    <dbReference type="NCBI Taxonomy" id="1837929"/>
    <lineage>
        <taxon>Bacteria</taxon>
        <taxon>Pseudomonadati</taxon>
        <taxon>Pseudomonadota</taxon>
        <taxon>Alphaproteobacteria</taxon>
        <taxon>Sphingomonadales</taxon>
        <taxon>Erythrobacteraceae</taxon>
        <taxon>Tsuneonella</taxon>
    </lineage>
</organism>
<accession>A0A6I4TFA5</accession>
<evidence type="ECO:0000313" key="3">
    <source>
        <dbReference type="Proteomes" id="UP000439522"/>
    </source>
</evidence>
<evidence type="ECO:0000313" key="2">
    <source>
        <dbReference type="EMBL" id="MXO76001.1"/>
    </source>
</evidence>
<sequence>MKGIFCSVLAVTLSGCLAPLETEIETERGETASSLPVILHARSDLAMEARISGKITRAGSCLYLEHAPGERALILWGDDDVRVARLDDTDWLVNNYTSGLRIREGETVRGGGRFYPSDADLAELADGEIPADCTGPAVQLYAIAKFDPSKPGGIPDPPPPPPPAPSARDTLLSQAFDKHWDNQRWPRRTIRNVADPREAMFAYILENYEGRKGDLHSHFCLRAAEDELIGRLSQRFGPLYSEADCSWSGPGVVLTANGESAMYVDARIDCSGDRGFCAGSGGATYGNLGAEHGAYRLRRKGDGWEIEKLGLSVVS</sequence>
<reference evidence="2 3" key="1">
    <citation type="submission" date="2019-12" db="EMBL/GenBank/DDBJ databases">
        <title>Genomic-based taxomic classification of the family Erythrobacteraceae.</title>
        <authorList>
            <person name="Xu L."/>
        </authorList>
    </citation>
    <scope>NUCLEOTIDE SEQUENCE [LARGE SCALE GENOMIC DNA]</scope>
    <source>
        <strain evidence="2 3">100921-2</strain>
    </source>
</reference>
<keyword evidence="3" id="KW-1185">Reference proteome</keyword>
<dbReference type="PROSITE" id="PS51257">
    <property type="entry name" value="PROKAR_LIPOPROTEIN"/>
    <property type="match status" value="1"/>
</dbReference>
<dbReference type="AlphaFoldDB" id="A0A6I4TFA5"/>
<name>A0A6I4TFA5_9SPHN</name>
<gene>
    <name evidence="2" type="ORF">GRI40_12320</name>
</gene>
<dbReference type="EMBL" id="WTZA01000002">
    <property type="protein sequence ID" value="MXO76001.1"/>
    <property type="molecule type" value="Genomic_DNA"/>
</dbReference>